<dbReference type="PANTHER" id="PTHR42743:SF11">
    <property type="entry name" value="AMINODEOXYCHORISMATE LYASE"/>
    <property type="match status" value="1"/>
</dbReference>
<keyword evidence="2" id="KW-0028">Amino-acid biosynthesis</keyword>
<dbReference type="InterPro" id="IPR050571">
    <property type="entry name" value="Class-IV_PLP-Dep_Aminotrnsfr"/>
</dbReference>
<dbReference type="InterPro" id="IPR027417">
    <property type="entry name" value="P-loop_NTPase"/>
</dbReference>
<dbReference type="GO" id="GO:0016787">
    <property type="term" value="F:hydrolase activity"/>
    <property type="evidence" value="ECO:0007669"/>
    <property type="project" value="UniProtKB-KW"/>
</dbReference>
<comment type="caution">
    <text evidence="3">The sequence shown here is derived from an EMBL/GenBank/DDBJ whole genome shotgun (WGS) entry which is preliminary data.</text>
</comment>
<dbReference type="RefSeq" id="WP_153747173.1">
    <property type="nucleotide sequence ID" value="NZ_BAAADI010000014.1"/>
</dbReference>
<dbReference type="OrthoDB" id="272985at2"/>
<dbReference type="EMBL" id="WJPO01000002">
    <property type="protein sequence ID" value="MRH19868.1"/>
    <property type="molecule type" value="Genomic_DNA"/>
</dbReference>
<organism evidence="3 4">
    <name type="scientific">Rhodovulum strictum</name>
    <dbReference type="NCBI Taxonomy" id="58314"/>
    <lineage>
        <taxon>Bacteria</taxon>
        <taxon>Pseudomonadati</taxon>
        <taxon>Pseudomonadota</taxon>
        <taxon>Alphaproteobacteria</taxon>
        <taxon>Rhodobacterales</taxon>
        <taxon>Paracoccaceae</taxon>
        <taxon>Rhodovulum</taxon>
    </lineage>
</organism>
<dbReference type="Pfam" id="PF19798">
    <property type="entry name" value="Sulfotransfer_5"/>
    <property type="match status" value="1"/>
</dbReference>
<evidence type="ECO:0000313" key="3">
    <source>
        <dbReference type="EMBL" id="MRH19868.1"/>
    </source>
</evidence>
<gene>
    <name evidence="3" type="ORF">GH815_02585</name>
</gene>
<protein>
    <submittedName>
        <fullName evidence="3">HAD family hydrolase</fullName>
    </submittedName>
</protein>
<comment type="similarity">
    <text evidence="1">Belongs to the class-IV pyridoxal-phosphate-dependent aminotransferase family.</text>
</comment>
<proteinExistence type="inferred from homology"/>
<accession>A0A844BB39</accession>
<evidence type="ECO:0000313" key="4">
    <source>
        <dbReference type="Proteomes" id="UP000466730"/>
    </source>
</evidence>
<evidence type="ECO:0000256" key="2">
    <source>
        <dbReference type="ARBA" id="ARBA00023304"/>
    </source>
</evidence>
<name>A0A844BB39_9RHOB</name>
<dbReference type="SUPFAM" id="SSF52540">
    <property type="entry name" value="P-loop containing nucleoside triphosphate hydrolases"/>
    <property type="match status" value="1"/>
</dbReference>
<sequence length="248" mass="26868">MRIAMWSGPRNLSTAMMYAFAARGDCAIRDEPFYAAYLARTGLDHPMREAIIASGETDPARIAARLTGPAPGGKAHFYQKHMCQHMIEGIPRGWMTGVTNVFLIRHPARVLASFADKYRSPTLADLGFVQQAELFDQVAAATGAAPLVIDSADIRTNPEAMLHRLCAALGLAFTPAMLRWPPGGHPDDGPWAPVWYGAVHRSTGFAGPEGPLPVLPDSLSAIADAALPHYQRLASHRLLPDPDMPRRG</sequence>
<evidence type="ECO:0000256" key="1">
    <source>
        <dbReference type="ARBA" id="ARBA00009320"/>
    </source>
</evidence>
<dbReference type="Proteomes" id="UP000466730">
    <property type="component" value="Unassembled WGS sequence"/>
</dbReference>
<keyword evidence="3" id="KW-0378">Hydrolase</keyword>
<dbReference type="PANTHER" id="PTHR42743">
    <property type="entry name" value="AMINO-ACID AMINOTRANSFERASE"/>
    <property type="match status" value="1"/>
</dbReference>
<dbReference type="Gene3D" id="3.40.50.300">
    <property type="entry name" value="P-loop containing nucleotide triphosphate hydrolases"/>
    <property type="match status" value="1"/>
</dbReference>
<dbReference type="GO" id="GO:0009082">
    <property type="term" value="P:branched-chain amino acid biosynthetic process"/>
    <property type="evidence" value="ECO:0007669"/>
    <property type="project" value="UniProtKB-KW"/>
</dbReference>
<dbReference type="AlphaFoldDB" id="A0A844BB39"/>
<keyword evidence="4" id="KW-1185">Reference proteome</keyword>
<reference evidence="3 4" key="1">
    <citation type="submission" date="2019-11" db="EMBL/GenBank/DDBJ databases">
        <title>Draft Whole-Genome sequence of the marine photosynthetic bacterium Rhodovulum strictum DSM 11289.</title>
        <authorList>
            <person name="Kyndt J.A."/>
            <person name="Meyer T.E."/>
        </authorList>
    </citation>
    <scope>NUCLEOTIDE SEQUENCE [LARGE SCALE GENOMIC DNA]</scope>
    <source>
        <strain evidence="3 4">DSM 11289</strain>
    </source>
</reference>
<keyword evidence="2" id="KW-0100">Branched-chain amino acid biosynthesis</keyword>